<reference evidence="7" key="1">
    <citation type="submission" date="2018-05" db="EMBL/GenBank/DDBJ databases">
        <authorList>
            <person name="Lanie J.A."/>
            <person name="Ng W.-L."/>
            <person name="Kazmierczak K.M."/>
            <person name="Andrzejewski T.M."/>
            <person name="Davidsen T.M."/>
            <person name="Wayne K.J."/>
            <person name="Tettelin H."/>
            <person name="Glass J.I."/>
            <person name="Rusch D."/>
            <person name="Podicherti R."/>
            <person name="Tsui H.-C.T."/>
            <person name="Winkler M.E."/>
        </authorList>
    </citation>
    <scope>NUCLEOTIDE SEQUENCE</scope>
</reference>
<evidence type="ECO:0000256" key="3">
    <source>
        <dbReference type="ARBA" id="ARBA00022964"/>
    </source>
</evidence>
<keyword evidence="3" id="KW-0223">Dioxygenase</keyword>
<dbReference type="GO" id="GO:0016705">
    <property type="term" value="F:oxidoreductase activity, acting on paired donors, with incorporation or reduction of molecular oxygen"/>
    <property type="evidence" value="ECO:0007669"/>
    <property type="project" value="InterPro"/>
</dbReference>
<keyword evidence="2" id="KW-0479">Metal-binding</keyword>
<dbReference type="GO" id="GO:0005506">
    <property type="term" value="F:iron ion binding"/>
    <property type="evidence" value="ECO:0007669"/>
    <property type="project" value="InterPro"/>
</dbReference>
<feature type="domain" description="Prolyl 4-hydroxylase alpha subunit" evidence="6">
    <location>
        <begin position="13"/>
        <end position="198"/>
    </location>
</feature>
<dbReference type="AlphaFoldDB" id="A0A382NUP3"/>
<evidence type="ECO:0000256" key="5">
    <source>
        <dbReference type="ARBA" id="ARBA00023004"/>
    </source>
</evidence>
<dbReference type="SMART" id="SM00702">
    <property type="entry name" value="P4Hc"/>
    <property type="match status" value="1"/>
</dbReference>
<comment type="cofactor">
    <cofactor evidence="1">
        <name>L-ascorbate</name>
        <dbReference type="ChEBI" id="CHEBI:38290"/>
    </cofactor>
</comment>
<organism evidence="7">
    <name type="scientific">marine metagenome</name>
    <dbReference type="NCBI Taxonomy" id="408172"/>
    <lineage>
        <taxon>unclassified sequences</taxon>
        <taxon>metagenomes</taxon>
        <taxon>ecological metagenomes</taxon>
    </lineage>
</organism>
<proteinExistence type="predicted"/>
<dbReference type="GO" id="GO:0031418">
    <property type="term" value="F:L-ascorbic acid binding"/>
    <property type="evidence" value="ECO:0007669"/>
    <property type="project" value="InterPro"/>
</dbReference>
<dbReference type="PANTHER" id="PTHR10869:SF246">
    <property type="entry name" value="TRANSMEMBRANE PROLYL 4-HYDROXYLASE"/>
    <property type="match status" value="1"/>
</dbReference>
<dbReference type="Pfam" id="PF13640">
    <property type="entry name" value="2OG-FeII_Oxy_3"/>
    <property type="match status" value="1"/>
</dbReference>
<name>A0A382NUP3_9ZZZZ</name>
<dbReference type="EMBL" id="UINC01102084">
    <property type="protein sequence ID" value="SVC63422.1"/>
    <property type="molecule type" value="Genomic_DNA"/>
</dbReference>
<protein>
    <recommendedName>
        <fullName evidence="6">Prolyl 4-hydroxylase alpha subunit domain-containing protein</fullName>
    </recommendedName>
</protein>
<evidence type="ECO:0000259" key="6">
    <source>
        <dbReference type="SMART" id="SM00702"/>
    </source>
</evidence>
<dbReference type="InterPro" id="IPR044862">
    <property type="entry name" value="Pro_4_hyd_alph_FE2OG_OXY"/>
</dbReference>
<evidence type="ECO:0000256" key="4">
    <source>
        <dbReference type="ARBA" id="ARBA00023002"/>
    </source>
</evidence>
<evidence type="ECO:0000256" key="1">
    <source>
        <dbReference type="ARBA" id="ARBA00001961"/>
    </source>
</evidence>
<sequence>MQRTVLQENNLNPNFIGSWMMEPTSLCDRLMDYFESHQGKQKKGTSGAGMNLGYKNSTDISVSPNEISLPGNEVFEEYFKSLFDCHKDYIAQWPFLEAFAENLEIGKFNLQRYQSGEHFSLLHTERSSLSTLHRLLAWMTYLNDVDVDNGGSTSFSHYGVEVQPRKGLTLIWPAEWTHAHRGQVVQEGSKYIITGWMHFPK</sequence>
<dbReference type="InterPro" id="IPR045054">
    <property type="entry name" value="P4HA-like"/>
</dbReference>
<dbReference type="InterPro" id="IPR006620">
    <property type="entry name" value="Pro_4_hyd_alph"/>
</dbReference>
<gene>
    <name evidence="7" type="ORF">METZ01_LOCUS316276</name>
</gene>
<keyword evidence="4" id="KW-0560">Oxidoreductase</keyword>
<keyword evidence="5" id="KW-0408">Iron</keyword>
<accession>A0A382NUP3</accession>
<evidence type="ECO:0000313" key="7">
    <source>
        <dbReference type="EMBL" id="SVC63422.1"/>
    </source>
</evidence>
<dbReference type="GO" id="GO:0051213">
    <property type="term" value="F:dioxygenase activity"/>
    <property type="evidence" value="ECO:0007669"/>
    <property type="project" value="UniProtKB-KW"/>
</dbReference>
<evidence type="ECO:0000256" key="2">
    <source>
        <dbReference type="ARBA" id="ARBA00022723"/>
    </source>
</evidence>
<dbReference type="Gene3D" id="2.60.120.620">
    <property type="entry name" value="q2cbj1_9rhob like domain"/>
    <property type="match status" value="1"/>
</dbReference>
<dbReference type="PANTHER" id="PTHR10869">
    <property type="entry name" value="PROLYL 4-HYDROXYLASE ALPHA SUBUNIT"/>
    <property type="match status" value="1"/>
</dbReference>